<accession>A0A4Q9MWN9</accession>
<name>A0A4Q9MWN9_9APHY</name>
<reference evidence="1" key="1">
    <citation type="submission" date="2019-01" db="EMBL/GenBank/DDBJ databases">
        <title>Draft genome sequences of three monokaryotic isolates of the white-rot basidiomycete fungus Dichomitus squalens.</title>
        <authorList>
            <consortium name="DOE Joint Genome Institute"/>
            <person name="Lopez S.C."/>
            <person name="Andreopoulos B."/>
            <person name="Pangilinan J."/>
            <person name="Lipzen A."/>
            <person name="Riley R."/>
            <person name="Ahrendt S."/>
            <person name="Ng V."/>
            <person name="Barry K."/>
            <person name="Daum C."/>
            <person name="Grigoriev I.V."/>
            <person name="Hilden K.S."/>
            <person name="Makela M.R."/>
            <person name="de Vries R.P."/>
        </authorList>
    </citation>
    <scope>NUCLEOTIDE SEQUENCE [LARGE SCALE GENOMIC DNA]</scope>
    <source>
        <strain evidence="1">OM18370.1</strain>
    </source>
</reference>
<gene>
    <name evidence="1" type="ORF">BD311DRAFT_785950</name>
</gene>
<protein>
    <submittedName>
        <fullName evidence="1">Uncharacterized protein</fullName>
    </submittedName>
</protein>
<dbReference type="Proteomes" id="UP000292957">
    <property type="component" value="Unassembled WGS sequence"/>
</dbReference>
<dbReference type="EMBL" id="ML143395">
    <property type="protein sequence ID" value="TBU32460.1"/>
    <property type="molecule type" value="Genomic_DNA"/>
</dbReference>
<dbReference type="AlphaFoldDB" id="A0A4Q9MWN9"/>
<sequence length="283" mass="31875">MLFKPIVLHVPKSTLTSDDAGISITQYELPPPPSSITAPYHLHANKNANPTLSYVPSLAFFCINALLEWPDQVHTYGPRRPYQPPSDRSDFDILQALIPTYRPFSPHHRDFNLRLVDPRLWAVLVQLYEPLPPAFRTYTLPLSDVHLPLLQRIPSTAHFSLLTVLSLARCSELTDDTVVELRELHTLAAFDASLTALGSFGLLRLAKTLSWTEPDSHSDAEHALERRGPWGLRVLYLKDCTNVDDKLLDCLPRFPLLSVVGRRQTRASTTRATCPASSRTWLP</sequence>
<organism evidence="1">
    <name type="scientific">Dichomitus squalens</name>
    <dbReference type="NCBI Taxonomy" id="114155"/>
    <lineage>
        <taxon>Eukaryota</taxon>
        <taxon>Fungi</taxon>
        <taxon>Dikarya</taxon>
        <taxon>Basidiomycota</taxon>
        <taxon>Agaricomycotina</taxon>
        <taxon>Agaricomycetes</taxon>
        <taxon>Polyporales</taxon>
        <taxon>Polyporaceae</taxon>
        <taxon>Dichomitus</taxon>
    </lineage>
</organism>
<proteinExistence type="predicted"/>
<evidence type="ECO:0000313" key="1">
    <source>
        <dbReference type="EMBL" id="TBU32460.1"/>
    </source>
</evidence>
<dbReference type="OrthoDB" id="3215314at2759"/>